<dbReference type="RefSeq" id="WP_203856632.1">
    <property type="nucleotide sequence ID" value="NZ_BAAAZQ010000016.1"/>
</dbReference>
<organism evidence="1 2">
    <name type="scientific">Plantactinospora mayteni</name>
    <dbReference type="NCBI Taxonomy" id="566021"/>
    <lineage>
        <taxon>Bacteria</taxon>
        <taxon>Bacillati</taxon>
        <taxon>Actinomycetota</taxon>
        <taxon>Actinomycetes</taxon>
        <taxon>Micromonosporales</taxon>
        <taxon>Micromonosporaceae</taxon>
        <taxon>Plantactinospora</taxon>
    </lineage>
</organism>
<dbReference type="Pfam" id="PF10936">
    <property type="entry name" value="DUF2617"/>
    <property type="match status" value="1"/>
</dbReference>
<dbReference type="InterPro" id="IPR024486">
    <property type="entry name" value="DUF2617"/>
</dbReference>
<sequence length="177" mass="18847">MLVTLDTAYEDTTAAELSLALDTPEQPALHLLDLGPLTRLGRPGTRLQLRLLGASHQVVLEGAGGGLIETVACLPGRRPELPATLADPATGYRFTARVRRLPAVRMSARTARLRRDLADDPYALVGVFPGGPDAITALRVAYRADPGDGTGGIGWRTWHAYPQSGELVETETVVTAV</sequence>
<gene>
    <name evidence="1" type="ORF">Pma05_15860</name>
</gene>
<name>A0ABQ4EJW9_9ACTN</name>
<evidence type="ECO:0000313" key="1">
    <source>
        <dbReference type="EMBL" id="GIG95013.1"/>
    </source>
</evidence>
<accession>A0ABQ4EJW9</accession>
<dbReference type="Proteomes" id="UP000621500">
    <property type="component" value="Unassembled WGS sequence"/>
</dbReference>
<evidence type="ECO:0000313" key="2">
    <source>
        <dbReference type="Proteomes" id="UP000621500"/>
    </source>
</evidence>
<proteinExistence type="predicted"/>
<keyword evidence="2" id="KW-1185">Reference proteome</keyword>
<reference evidence="1 2" key="1">
    <citation type="submission" date="2021-01" db="EMBL/GenBank/DDBJ databases">
        <title>Whole genome shotgun sequence of Plantactinospora mayteni NBRC 109088.</title>
        <authorList>
            <person name="Komaki H."/>
            <person name="Tamura T."/>
        </authorList>
    </citation>
    <scope>NUCLEOTIDE SEQUENCE [LARGE SCALE GENOMIC DNA]</scope>
    <source>
        <strain evidence="1 2">NBRC 109088</strain>
    </source>
</reference>
<evidence type="ECO:0008006" key="3">
    <source>
        <dbReference type="Google" id="ProtNLM"/>
    </source>
</evidence>
<dbReference type="EMBL" id="BONX01000008">
    <property type="protein sequence ID" value="GIG95013.1"/>
    <property type="molecule type" value="Genomic_DNA"/>
</dbReference>
<comment type="caution">
    <text evidence="1">The sequence shown here is derived from an EMBL/GenBank/DDBJ whole genome shotgun (WGS) entry which is preliminary data.</text>
</comment>
<protein>
    <recommendedName>
        <fullName evidence="3">DUF2617 family protein</fullName>
    </recommendedName>
</protein>